<dbReference type="CDD" id="cd07012">
    <property type="entry name" value="PBP2_Bug_TTT"/>
    <property type="match status" value="1"/>
</dbReference>
<evidence type="ECO:0000313" key="3">
    <source>
        <dbReference type="EMBL" id="RIY02027.1"/>
    </source>
</evidence>
<dbReference type="SUPFAM" id="SSF53850">
    <property type="entry name" value="Periplasmic binding protein-like II"/>
    <property type="match status" value="1"/>
</dbReference>
<comment type="similarity">
    <text evidence="1">Belongs to the UPF0065 (bug) family.</text>
</comment>
<dbReference type="AlphaFoldDB" id="A0A3A1WNC8"/>
<dbReference type="Pfam" id="PF03401">
    <property type="entry name" value="TctC"/>
    <property type="match status" value="1"/>
</dbReference>
<organism evidence="3 4">
    <name type="scientific">Aureimonas flava</name>
    <dbReference type="NCBI Taxonomy" id="2320271"/>
    <lineage>
        <taxon>Bacteria</taxon>
        <taxon>Pseudomonadati</taxon>
        <taxon>Pseudomonadota</taxon>
        <taxon>Alphaproteobacteria</taxon>
        <taxon>Hyphomicrobiales</taxon>
        <taxon>Aurantimonadaceae</taxon>
        <taxon>Aureimonas</taxon>
    </lineage>
</organism>
<dbReference type="Gene3D" id="3.40.190.10">
    <property type="entry name" value="Periplasmic binding protein-like II"/>
    <property type="match status" value="1"/>
</dbReference>
<dbReference type="InterPro" id="IPR005064">
    <property type="entry name" value="BUG"/>
</dbReference>
<evidence type="ECO:0000256" key="1">
    <source>
        <dbReference type="ARBA" id="ARBA00006987"/>
    </source>
</evidence>
<name>A0A3A1WNC8_9HYPH</name>
<dbReference type="Gene3D" id="3.40.190.150">
    <property type="entry name" value="Bordetella uptake gene, domain 1"/>
    <property type="match status" value="1"/>
</dbReference>
<dbReference type="EMBL" id="QYRN01000003">
    <property type="protein sequence ID" value="RIY02027.1"/>
    <property type="molecule type" value="Genomic_DNA"/>
</dbReference>
<dbReference type="OrthoDB" id="7246401at2"/>
<feature type="chain" id="PRO_5017386250" evidence="2">
    <location>
        <begin position="25"/>
        <end position="332"/>
    </location>
</feature>
<dbReference type="PANTHER" id="PTHR42928">
    <property type="entry name" value="TRICARBOXYLATE-BINDING PROTEIN"/>
    <property type="match status" value="1"/>
</dbReference>
<feature type="signal peptide" evidence="2">
    <location>
        <begin position="1"/>
        <end position="24"/>
    </location>
</feature>
<dbReference type="Proteomes" id="UP000265750">
    <property type="component" value="Unassembled WGS sequence"/>
</dbReference>
<dbReference type="PIRSF" id="PIRSF017082">
    <property type="entry name" value="YflP"/>
    <property type="match status" value="1"/>
</dbReference>
<keyword evidence="4" id="KW-1185">Reference proteome</keyword>
<keyword evidence="2" id="KW-0732">Signal</keyword>
<protein>
    <submittedName>
        <fullName evidence="3">Tripartite tricarboxylate transporter substrate binding protein</fullName>
    </submittedName>
</protein>
<evidence type="ECO:0000313" key="4">
    <source>
        <dbReference type="Proteomes" id="UP000265750"/>
    </source>
</evidence>
<sequence>MKLFTTTALATLALAATLAAPAQAQWAPTKPIEFVAAGGAGGGTDQFARQIQAAIAKEDLSPQNVVVANKGGGSGAEAFIYGAGASGDEYKLIFGTSNEWQLPLVTRLGYKAEDLTPIATLAVDEFVVWVQADSPYNTIADLVEAGKANPGKVRFGGSQSKDVDQTLVRRIEGATGAKFLYIPFKSGSEAAVQLAGNHIDANTNNPAENVGQWRAGQAKPLCVMADQRMADTTKVTETMSWNDIPTCREQGLQVDAYQMPRTVFAPADVPAEAVAWYTGLLRRVSETPEFKAYLKNTSQTARFLTGDEFKSYIAADVERSRKQFEADGWLVN</sequence>
<proteinExistence type="inferred from homology"/>
<dbReference type="InterPro" id="IPR042100">
    <property type="entry name" value="Bug_dom1"/>
</dbReference>
<reference evidence="4" key="1">
    <citation type="submission" date="2018-09" db="EMBL/GenBank/DDBJ databases">
        <authorList>
            <person name="Tuo L."/>
        </authorList>
    </citation>
    <scope>NUCLEOTIDE SEQUENCE [LARGE SCALE GENOMIC DNA]</scope>
    <source>
        <strain evidence="4">M2BS4Y-1</strain>
    </source>
</reference>
<dbReference type="PANTHER" id="PTHR42928:SF1">
    <property type="entry name" value="BLR4371 PROTEIN"/>
    <property type="match status" value="1"/>
</dbReference>
<comment type="caution">
    <text evidence="3">The sequence shown here is derived from an EMBL/GenBank/DDBJ whole genome shotgun (WGS) entry which is preliminary data.</text>
</comment>
<evidence type="ECO:0000256" key="2">
    <source>
        <dbReference type="SAM" id="SignalP"/>
    </source>
</evidence>
<dbReference type="RefSeq" id="WP_119539164.1">
    <property type="nucleotide sequence ID" value="NZ_QYRN01000003.1"/>
</dbReference>
<accession>A0A3A1WNC8</accession>
<gene>
    <name evidence="3" type="ORF">D3218_06880</name>
</gene>